<name>A0A672F9V5_SALFA</name>
<keyword evidence="1" id="KW-0863">Zinc-finger</keyword>
<feature type="region of interest" description="Disordered" evidence="2">
    <location>
        <begin position="100"/>
        <end position="140"/>
    </location>
</feature>
<dbReference type="InterPro" id="IPR013087">
    <property type="entry name" value="Znf_C2H2_type"/>
</dbReference>
<dbReference type="PANTHER" id="PTHR21695:SF0">
    <property type="entry name" value="ZINC FINGER PROTEIN 414"/>
    <property type="match status" value="1"/>
</dbReference>
<reference evidence="4" key="3">
    <citation type="submission" date="2025-09" db="UniProtKB">
        <authorList>
            <consortium name="Ensembl"/>
        </authorList>
    </citation>
    <scope>IDENTIFICATION</scope>
</reference>
<evidence type="ECO:0000256" key="1">
    <source>
        <dbReference type="PROSITE-ProRule" id="PRU00042"/>
    </source>
</evidence>
<dbReference type="PROSITE" id="PS00028">
    <property type="entry name" value="ZINC_FINGER_C2H2_1"/>
    <property type="match status" value="2"/>
</dbReference>
<dbReference type="InterPro" id="IPR031799">
    <property type="entry name" value="Znf-C2H2_ribbon"/>
</dbReference>
<feature type="region of interest" description="Disordered" evidence="2">
    <location>
        <begin position="214"/>
        <end position="241"/>
    </location>
</feature>
<feature type="compositionally biased region" description="Pro residues" evidence="2">
    <location>
        <begin position="224"/>
        <end position="235"/>
    </location>
</feature>
<dbReference type="PROSITE" id="PS50157">
    <property type="entry name" value="ZINC_FINGER_C2H2_2"/>
    <property type="match status" value="1"/>
</dbReference>
<feature type="domain" description="C2H2-type" evidence="3">
    <location>
        <begin position="263"/>
        <end position="291"/>
    </location>
</feature>
<dbReference type="PANTHER" id="PTHR21695">
    <property type="entry name" value="ZINC FINGER PROTEIN 414"/>
    <property type="match status" value="1"/>
</dbReference>
<feature type="region of interest" description="Disordered" evidence="2">
    <location>
        <begin position="279"/>
        <end position="302"/>
    </location>
</feature>
<keyword evidence="1" id="KW-0479">Metal-binding</keyword>
<sequence length="302" mass="32473">SGKQRIPCPLHGCKRVYSDVSALETHIKEHEIPAQSIPGKVMLCSHIGCSGSFPDMQKLMEHIRHHHKLNIFFQCESCRTKLRSYRGLLTHLHSCSKVSRGKLKPVEPAAPPPHSAVVASPTPMDQQPSQPQSEAAPQPVAAEAPIQHGPFPAECPSQPAVPSVLTPCSLPLPGTSPPQLTDVAPPPPATNIVSILPPSLEVPKATVFPPEVQAQTETRAPEPVHSPPASAPQSPPGSAAVWKKSQGLTCSRRILWEHTRGRYTCVQCGHCVSNRKEMSQHISSHHSGSKPAEEMGNTANNA</sequence>
<gene>
    <name evidence="4" type="primary">znf414</name>
</gene>
<evidence type="ECO:0000313" key="4">
    <source>
        <dbReference type="Ensembl" id="ENSSFAP00005002367.1"/>
    </source>
</evidence>
<evidence type="ECO:0000259" key="3">
    <source>
        <dbReference type="PROSITE" id="PS50157"/>
    </source>
</evidence>
<dbReference type="Proteomes" id="UP000472267">
    <property type="component" value="Chromosome 1"/>
</dbReference>
<evidence type="ECO:0000256" key="2">
    <source>
        <dbReference type="SAM" id="MobiDB-lite"/>
    </source>
</evidence>
<dbReference type="Pfam" id="PF15909">
    <property type="entry name" value="zf-C2H2_8"/>
    <property type="match status" value="1"/>
</dbReference>
<dbReference type="Ensembl" id="ENSSFAT00005002573.1">
    <property type="protein sequence ID" value="ENSSFAP00005002367.1"/>
    <property type="gene ID" value="ENSSFAG00005001695.1"/>
</dbReference>
<keyword evidence="1" id="KW-0862">Zinc</keyword>
<dbReference type="InParanoid" id="A0A672F9V5"/>
<reference evidence="4" key="2">
    <citation type="submission" date="2025-08" db="UniProtKB">
        <authorList>
            <consortium name="Ensembl"/>
        </authorList>
    </citation>
    <scope>IDENTIFICATION</scope>
</reference>
<keyword evidence="5" id="KW-1185">Reference proteome</keyword>
<dbReference type="GO" id="GO:0008270">
    <property type="term" value="F:zinc ion binding"/>
    <property type="evidence" value="ECO:0007669"/>
    <property type="project" value="UniProtKB-KW"/>
</dbReference>
<dbReference type="OMA" id="HIRDHEI"/>
<reference evidence="4" key="1">
    <citation type="submission" date="2019-06" db="EMBL/GenBank/DDBJ databases">
        <authorList>
            <consortium name="Wellcome Sanger Institute Data Sharing"/>
        </authorList>
    </citation>
    <scope>NUCLEOTIDE SEQUENCE [LARGE SCALE GENOMIC DNA]</scope>
</reference>
<evidence type="ECO:0000313" key="5">
    <source>
        <dbReference type="Proteomes" id="UP000472267"/>
    </source>
</evidence>
<dbReference type="InterPro" id="IPR039882">
    <property type="entry name" value="ZN414"/>
</dbReference>
<proteinExistence type="predicted"/>
<organism evidence="4 5">
    <name type="scientific">Salarias fasciatus</name>
    <name type="common">Jewelled blenny</name>
    <name type="synonym">Blennius fasciatus</name>
    <dbReference type="NCBI Taxonomy" id="181472"/>
    <lineage>
        <taxon>Eukaryota</taxon>
        <taxon>Metazoa</taxon>
        <taxon>Chordata</taxon>
        <taxon>Craniata</taxon>
        <taxon>Vertebrata</taxon>
        <taxon>Euteleostomi</taxon>
        <taxon>Actinopterygii</taxon>
        <taxon>Neopterygii</taxon>
        <taxon>Teleostei</taxon>
        <taxon>Neoteleostei</taxon>
        <taxon>Acanthomorphata</taxon>
        <taxon>Ovalentaria</taxon>
        <taxon>Blenniimorphae</taxon>
        <taxon>Blenniiformes</taxon>
        <taxon>Blennioidei</taxon>
        <taxon>Blenniidae</taxon>
        <taxon>Salariinae</taxon>
        <taxon>Salarias</taxon>
    </lineage>
</organism>
<feature type="compositionally biased region" description="Low complexity" evidence="2">
    <location>
        <begin position="115"/>
        <end position="140"/>
    </location>
</feature>
<dbReference type="AlphaFoldDB" id="A0A672F9V5"/>
<dbReference type="Gene3D" id="3.30.160.60">
    <property type="entry name" value="Classic Zinc Finger"/>
    <property type="match status" value="1"/>
</dbReference>
<accession>A0A672F9V5</accession>
<protein>
    <submittedName>
        <fullName evidence="4">Zinc finger protein 414</fullName>
    </submittedName>
</protein>
<dbReference type="SMART" id="SM00355">
    <property type="entry name" value="ZnF_C2H2"/>
    <property type="match status" value="4"/>
</dbReference>